<comment type="caution">
    <text evidence="2">The sequence shown here is derived from an EMBL/GenBank/DDBJ whole genome shotgun (WGS) entry which is preliminary data.</text>
</comment>
<reference evidence="2" key="1">
    <citation type="journal article" date="2015" name="Nature">
        <title>Complex archaea that bridge the gap between prokaryotes and eukaryotes.</title>
        <authorList>
            <person name="Spang A."/>
            <person name="Saw J.H."/>
            <person name="Jorgensen S.L."/>
            <person name="Zaremba-Niedzwiedzka K."/>
            <person name="Martijn J."/>
            <person name="Lind A.E."/>
            <person name="van Eijk R."/>
            <person name="Schleper C."/>
            <person name="Guy L."/>
            <person name="Ettema T.J."/>
        </authorList>
    </citation>
    <scope>NUCLEOTIDE SEQUENCE</scope>
</reference>
<protein>
    <submittedName>
        <fullName evidence="2">Uncharacterized protein</fullName>
    </submittedName>
</protein>
<sequence>MEWGILAIIIIFIVVGYIVLQGTRASLAWRKAAAGGDADVIRQMLEESIAAWLSAKRPKEVAPDVWRGIQSLELVDVASDSARVSCQVESEYRLVDGRWVEITGPLQEGLAVTVRLADMLLYDVPNLSLPAVRIDVHTTFRDPDGASQRACILTTTASREVARDVDWEGWTAAAAVAACAPRAWTIAS</sequence>
<feature type="transmembrane region" description="Helical" evidence="1">
    <location>
        <begin position="6"/>
        <end position="23"/>
    </location>
</feature>
<organism evidence="2">
    <name type="scientific">marine sediment metagenome</name>
    <dbReference type="NCBI Taxonomy" id="412755"/>
    <lineage>
        <taxon>unclassified sequences</taxon>
        <taxon>metagenomes</taxon>
        <taxon>ecological metagenomes</taxon>
    </lineage>
</organism>
<dbReference type="AlphaFoldDB" id="A0A0F9FNB0"/>
<name>A0A0F9FNB0_9ZZZZ</name>
<gene>
    <name evidence="2" type="ORF">LCGC14_1931850</name>
</gene>
<accession>A0A0F9FNB0</accession>
<keyword evidence="1" id="KW-0812">Transmembrane</keyword>
<evidence type="ECO:0000313" key="2">
    <source>
        <dbReference type="EMBL" id="KKL87723.1"/>
    </source>
</evidence>
<keyword evidence="1" id="KW-0472">Membrane</keyword>
<keyword evidence="1" id="KW-1133">Transmembrane helix</keyword>
<proteinExistence type="predicted"/>
<dbReference type="EMBL" id="LAZR01020757">
    <property type="protein sequence ID" value="KKL87723.1"/>
    <property type="molecule type" value="Genomic_DNA"/>
</dbReference>
<evidence type="ECO:0000256" key="1">
    <source>
        <dbReference type="SAM" id="Phobius"/>
    </source>
</evidence>